<organism evidence="1 2">
    <name type="scientific">Massilia mucilaginosa</name>
    <dbReference type="NCBI Taxonomy" id="2609282"/>
    <lineage>
        <taxon>Bacteria</taxon>
        <taxon>Pseudomonadati</taxon>
        <taxon>Pseudomonadota</taxon>
        <taxon>Betaproteobacteria</taxon>
        <taxon>Burkholderiales</taxon>
        <taxon>Oxalobacteraceae</taxon>
        <taxon>Telluria group</taxon>
        <taxon>Massilia</taxon>
    </lineage>
</organism>
<reference evidence="1 2" key="1">
    <citation type="submission" date="2019-10" db="EMBL/GenBank/DDBJ databases">
        <title>Taxonomy of Antarctic Massilia spp.: description of Massilia rubra sp. nov., Massilia aquatica sp. nov., Massilia mucilaginosa sp. nov., Massilia frigida sp. nov. isolated from streams, lakes and regoliths.</title>
        <authorList>
            <person name="Holochova P."/>
            <person name="Sedlacek I."/>
            <person name="Kralova S."/>
            <person name="Maslanova I."/>
            <person name="Busse H.-J."/>
            <person name="Stankova E."/>
            <person name="Vrbovska V."/>
            <person name="Kovarovic V."/>
            <person name="Bartak M."/>
            <person name="Svec P."/>
            <person name="Pantucek R."/>
        </authorList>
    </citation>
    <scope>NUCLEOTIDE SEQUENCE [LARGE SCALE GENOMIC DNA]</scope>
    <source>
        <strain evidence="1 2">CCM 8733</strain>
    </source>
</reference>
<dbReference type="RefSeq" id="WP_166881363.1">
    <property type="nucleotide sequence ID" value="NZ_WHJH01000050.1"/>
</dbReference>
<sequence>MNMSDEQNGHGNMESRVARLEADVAAIKIDVAVIKANGATKGDVAELRFELSAQIAKVQSELSAQIVKLQSEHSAQIKELRTETIAKIDAAVHSIRSEMYKIVNEGRIATVLWVTGPFSSPNSFLQSRDLLKNSSDRDRFGRSANHPMLHR</sequence>
<evidence type="ECO:0000313" key="1">
    <source>
        <dbReference type="EMBL" id="NHZ92673.1"/>
    </source>
</evidence>
<name>A0ABX0P077_9BURK</name>
<keyword evidence="2" id="KW-1185">Reference proteome</keyword>
<comment type="caution">
    <text evidence="1">The sequence shown here is derived from an EMBL/GenBank/DDBJ whole genome shotgun (WGS) entry which is preliminary data.</text>
</comment>
<dbReference type="EMBL" id="WHJH01000050">
    <property type="protein sequence ID" value="NHZ92673.1"/>
    <property type="molecule type" value="Genomic_DNA"/>
</dbReference>
<proteinExistence type="predicted"/>
<accession>A0ABX0P077</accession>
<evidence type="ECO:0000313" key="2">
    <source>
        <dbReference type="Proteomes" id="UP000609726"/>
    </source>
</evidence>
<gene>
    <name evidence="1" type="ORF">F2P45_27230</name>
</gene>
<dbReference type="Gene3D" id="6.10.250.2700">
    <property type="match status" value="1"/>
</dbReference>
<dbReference type="Proteomes" id="UP000609726">
    <property type="component" value="Unassembled WGS sequence"/>
</dbReference>
<protein>
    <submittedName>
        <fullName evidence="1">Uncharacterized protein</fullName>
    </submittedName>
</protein>